<sequence>MLLGASLDSKYGTATRFGAFRCQILQGLLGEAITVNCAWLGQRIGPCQLSSSLCYEHVHLELQILLLTLRATAFCDGIQRFNIYRARQYSIVPYKYDPSADGWTELDCGLKLNWPSSTHTLCKLPALLGGMNDDVFAASRDAEKSLHVTFEDDSFMEYAEQSSAVEQNIGGNPREKRPLNGLSGCF</sequence>
<proteinExistence type="predicted"/>
<organism evidence="2 3">
    <name type="scientific">Fusarium venenatum</name>
    <dbReference type="NCBI Taxonomy" id="56646"/>
    <lineage>
        <taxon>Eukaryota</taxon>
        <taxon>Fungi</taxon>
        <taxon>Dikarya</taxon>
        <taxon>Ascomycota</taxon>
        <taxon>Pezizomycotina</taxon>
        <taxon>Sordariomycetes</taxon>
        <taxon>Hypocreomycetidae</taxon>
        <taxon>Hypocreales</taxon>
        <taxon>Nectriaceae</taxon>
        <taxon>Fusarium</taxon>
    </lineage>
</organism>
<evidence type="ECO:0000256" key="1">
    <source>
        <dbReference type="SAM" id="MobiDB-lite"/>
    </source>
</evidence>
<evidence type="ECO:0000313" key="3">
    <source>
        <dbReference type="Proteomes" id="UP000245910"/>
    </source>
</evidence>
<feature type="region of interest" description="Disordered" evidence="1">
    <location>
        <begin position="166"/>
        <end position="186"/>
    </location>
</feature>
<dbReference type="AlphaFoldDB" id="A0A2L2TZJ9"/>
<accession>A0A2L2TZJ9</accession>
<dbReference type="EMBL" id="LN649229">
    <property type="protein sequence ID" value="CEI66685.1"/>
    <property type="molecule type" value="Genomic_DNA"/>
</dbReference>
<dbReference type="Proteomes" id="UP000245910">
    <property type="component" value="Chromosome I"/>
</dbReference>
<keyword evidence="3" id="KW-1185">Reference proteome</keyword>
<name>A0A2L2TZJ9_9HYPO</name>
<evidence type="ECO:0000313" key="2">
    <source>
        <dbReference type="EMBL" id="CEI66685.1"/>
    </source>
</evidence>
<reference evidence="3" key="1">
    <citation type="submission" date="2014-10" db="EMBL/GenBank/DDBJ databases">
        <authorList>
            <person name="King R."/>
        </authorList>
    </citation>
    <scope>NUCLEOTIDE SEQUENCE [LARGE SCALE GENOMIC DNA]</scope>
    <source>
        <strain evidence="3">A3/5</strain>
    </source>
</reference>
<protein>
    <submittedName>
        <fullName evidence="2">Uncharacterized protein</fullName>
    </submittedName>
</protein>